<evidence type="ECO:0000313" key="4">
    <source>
        <dbReference type="EMBL" id="KDO39515.1"/>
    </source>
</evidence>
<keyword evidence="2" id="KW-0819">tRNA processing</keyword>
<dbReference type="InterPro" id="IPR024337">
    <property type="entry name" value="tRNA_splic_suSen54"/>
</dbReference>
<reference evidence="4 5" key="1">
    <citation type="submission" date="2014-04" db="EMBL/GenBank/DDBJ databases">
        <authorList>
            <consortium name="International Citrus Genome Consortium"/>
            <person name="Gmitter F."/>
            <person name="Chen C."/>
            <person name="Farmerie W."/>
            <person name="Harkins T."/>
            <person name="Desany B."/>
            <person name="Mohiuddin M."/>
            <person name="Kodira C."/>
            <person name="Borodovsky M."/>
            <person name="Lomsadze A."/>
            <person name="Burns P."/>
            <person name="Jenkins J."/>
            <person name="Prochnik S."/>
            <person name="Shu S."/>
            <person name="Chapman J."/>
            <person name="Pitluck S."/>
            <person name="Schmutz J."/>
            <person name="Rokhsar D."/>
        </authorList>
    </citation>
    <scope>NUCLEOTIDE SEQUENCE</scope>
</reference>
<dbReference type="PANTHER" id="PTHR21027:SF1">
    <property type="entry name" value="TRNA-SPLICING ENDONUCLEASE SUBUNIT SEN54"/>
    <property type="match status" value="1"/>
</dbReference>
<organism evidence="4 5">
    <name type="scientific">Citrus sinensis</name>
    <name type="common">Sweet orange</name>
    <name type="synonym">Citrus aurantium var. sinensis</name>
    <dbReference type="NCBI Taxonomy" id="2711"/>
    <lineage>
        <taxon>Eukaryota</taxon>
        <taxon>Viridiplantae</taxon>
        <taxon>Streptophyta</taxon>
        <taxon>Embryophyta</taxon>
        <taxon>Tracheophyta</taxon>
        <taxon>Spermatophyta</taxon>
        <taxon>Magnoliopsida</taxon>
        <taxon>eudicotyledons</taxon>
        <taxon>Gunneridae</taxon>
        <taxon>Pentapetalae</taxon>
        <taxon>rosids</taxon>
        <taxon>malvids</taxon>
        <taxon>Sapindales</taxon>
        <taxon>Rutaceae</taxon>
        <taxon>Aurantioideae</taxon>
        <taxon>Citrus</taxon>
    </lineage>
</organism>
<dbReference type="GO" id="GO:0000379">
    <property type="term" value="P:tRNA-type intron splice site recognition and cleavage"/>
    <property type="evidence" value="ECO:0000318"/>
    <property type="project" value="GO_Central"/>
</dbReference>
<evidence type="ECO:0000313" key="5">
    <source>
        <dbReference type="Proteomes" id="UP000027120"/>
    </source>
</evidence>
<gene>
    <name evidence="4" type="ORF">CISIN_1g027224mg</name>
</gene>
<proteinExistence type="inferred from homology"/>
<dbReference type="GO" id="GO:0000214">
    <property type="term" value="C:tRNA-intron endonuclease complex"/>
    <property type="evidence" value="ECO:0000318"/>
    <property type="project" value="GO_Central"/>
</dbReference>
<comment type="similarity">
    <text evidence="1">Belongs to the SEN54 family.</text>
</comment>
<dbReference type="EMBL" id="KK786519">
    <property type="protein sequence ID" value="KDO39515.1"/>
    <property type="molecule type" value="Genomic_DNA"/>
</dbReference>
<sequence length="226" mass="26100">MEENDCDSWEKASDNEDSYVDEIDEEDYYMSGFISKLQFRKDISKAHWNNELGMAEVVEKKGKMWTTTGIVRNGKTYCSIEETLFLAEIGALYLLDNNDLCLPLKEIYEKIANEKSGCSWELFEVYRHLKSLGYIVGRHGVPWIVKIPKGRDINITSDPVSLQVTPKRHGVMDVEPKEESSLVALFYNIQINEVRPVFDVYLPNRKFKKSCPGDPSFLLYLTCKYV</sequence>
<keyword evidence="5" id="KW-1185">Reference proteome</keyword>
<dbReference type="STRING" id="2711.A0A067DD90"/>
<feature type="domain" description="tRNA-splicing endonuclease subunit Sen54 N-terminal" evidence="3">
    <location>
        <begin position="36"/>
        <end position="94"/>
    </location>
</feature>
<dbReference type="Proteomes" id="UP000027120">
    <property type="component" value="Unassembled WGS sequence"/>
</dbReference>
<evidence type="ECO:0000259" key="3">
    <source>
        <dbReference type="Pfam" id="PF12928"/>
    </source>
</evidence>
<name>A0A067DD90_CITSI</name>
<dbReference type="AlphaFoldDB" id="A0A067DD90"/>
<dbReference type="EMBL" id="KK786519">
    <property type="protein sequence ID" value="KDO39516.1"/>
    <property type="molecule type" value="Genomic_DNA"/>
</dbReference>
<evidence type="ECO:0000256" key="2">
    <source>
        <dbReference type="ARBA" id="ARBA00022694"/>
    </source>
</evidence>
<protein>
    <recommendedName>
        <fullName evidence="3">tRNA-splicing endonuclease subunit Sen54 N-terminal domain-containing protein</fullName>
    </recommendedName>
</protein>
<accession>A0A067DD90</accession>
<dbReference type="Pfam" id="PF12928">
    <property type="entry name" value="tRNA_int_end_N2"/>
    <property type="match status" value="1"/>
</dbReference>
<evidence type="ECO:0000256" key="1">
    <source>
        <dbReference type="ARBA" id="ARBA00005736"/>
    </source>
</evidence>
<dbReference type="PANTHER" id="PTHR21027">
    <property type="entry name" value="TRNA-SPLICING ENDONUCLEASE SUBUNIT SEN54"/>
    <property type="match status" value="1"/>
</dbReference>
<dbReference type="InterPro" id="IPR024336">
    <property type="entry name" value="tRNA_splic_suSen54_N"/>
</dbReference>